<dbReference type="Proteomes" id="UP001302676">
    <property type="component" value="Unassembled WGS sequence"/>
</dbReference>
<keyword evidence="4" id="KW-1185">Reference proteome</keyword>
<dbReference type="Pfam" id="PF02668">
    <property type="entry name" value="TauD"/>
    <property type="match status" value="1"/>
</dbReference>
<dbReference type="InterPro" id="IPR003819">
    <property type="entry name" value="TauD/TfdA-like"/>
</dbReference>
<protein>
    <recommendedName>
        <fullName evidence="2">TauD/TfdA-like domain-containing protein</fullName>
    </recommendedName>
</protein>
<organism evidence="3 4">
    <name type="scientific">Dichotomopilus funicola</name>
    <dbReference type="NCBI Taxonomy" id="1934379"/>
    <lineage>
        <taxon>Eukaryota</taxon>
        <taxon>Fungi</taxon>
        <taxon>Dikarya</taxon>
        <taxon>Ascomycota</taxon>
        <taxon>Pezizomycotina</taxon>
        <taxon>Sordariomycetes</taxon>
        <taxon>Sordariomycetidae</taxon>
        <taxon>Sordariales</taxon>
        <taxon>Chaetomiaceae</taxon>
        <taxon>Dichotomopilus</taxon>
    </lineage>
</organism>
<evidence type="ECO:0000256" key="1">
    <source>
        <dbReference type="ARBA" id="ARBA00023002"/>
    </source>
</evidence>
<keyword evidence="1" id="KW-0560">Oxidoreductase</keyword>
<reference evidence="3" key="2">
    <citation type="submission" date="2023-05" db="EMBL/GenBank/DDBJ databases">
        <authorList>
            <consortium name="Lawrence Berkeley National Laboratory"/>
            <person name="Steindorff A."/>
            <person name="Hensen N."/>
            <person name="Bonometti L."/>
            <person name="Westerberg I."/>
            <person name="Brannstrom I.O."/>
            <person name="Guillou S."/>
            <person name="Cros-Aarteil S."/>
            <person name="Calhoun S."/>
            <person name="Haridas S."/>
            <person name="Kuo A."/>
            <person name="Mondo S."/>
            <person name="Pangilinan J."/>
            <person name="Riley R."/>
            <person name="Labutti K."/>
            <person name="Andreopoulos B."/>
            <person name="Lipzen A."/>
            <person name="Chen C."/>
            <person name="Yanf M."/>
            <person name="Daum C."/>
            <person name="Ng V."/>
            <person name="Clum A."/>
            <person name="Ohm R."/>
            <person name="Martin F."/>
            <person name="Silar P."/>
            <person name="Natvig D."/>
            <person name="Lalanne C."/>
            <person name="Gautier V."/>
            <person name="Ament-Velasquez S.L."/>
            <person name="Kruys A."/>
            <person name="Hutchinson M.I."/>
            <person name="Powell A.J."/>
            <person name="Barry K."/>
            <person name="Miller A.N."/>
            <person name="Grigoriev I.V."/>
            <person name="Debuchy R."/>
            <person name="Gladieux P."/>
            <person name="Thoren M.H."/>
            <person name="Johannesson H."/>
        </authorList>
    </citation>
    <scope>NUCLEOTIDE SEQUENCE</scope>
    <source>
        <strain evidence="3">CBS 141.50</strain>
    </source>
</reference>
<dbReference type="EMBL" id="MU853570">
    <property type="protein sequence ID" value="KAK4145296.1"/>
    <property type="molecule type" value="Genomic_DNA"/>
</dbReference>
<feature type="domain" description="TauD/TfdA-like" evidence="2">
    <location>
        <begin position="87"/>
        <end position="354"/>
    </location>
</feature>
<dbReference type="Gene3D" id="3.60.130.10">
    <property type="entry name" value="Clavaminate synthase-like"/>
    <property type="match status" value="1"/>
</dbReference>
<sequence>MATSSFTYYPTDKYLADQFRYGVKPTHPNNTFIASRARLESSLAWTREEIQNNMHDECLLRLSEHDVQALETAAESFEETGIGLSDISSENFLLPDNLAARLTAISDKCYHGRGFVVVNGLNPTKLGPKRNVVIYAGIAAYVAPQHGFLDKSHKRVLCHVVNAAPRQSENSNAGKSPGFTDGPLAFHTDNCEILSLFSLDMASEGGQTYVSSAYQLYNELVEKRTDILQTLADHWVLDTFTDYTKNPPIVRPMLHVSDTHDEDYEGGRNSPHVIFTYSRFPMAGFKGRTRNSALPPVTTAQIEAMDTVQYLLSRNAVALPWHKGDMVFLNDMAIMHAREPFKEGGDLQRHLLKFYLRDPKQNWPIPATARQHWDTIYGPNTMDGRREEEWCIRYEEGQEDNWMSNG</sequence>
<dbReference type="InterPro" id="IPR042098">
    <property type="entry name" value="TauD-like_sf"/>
</dbReference>
<evidence type="ECO:0000259" key="2">
    <source>
        <dbReference type="Pfam" id="PF02668"/>
    </source>
</evidence>
<dbReference type="GeneID" id="87816769"/>
<dbReference type="InterPro" id="IPR050411">
    <property type="entry name" value="AlphaKG_dependent_hydroxylases"/>
</dbReference>
<evidence type="ECO:0000313" key="3">
    <source>
        <dbReference type="EMBL" id="KAK4145296.1"/>
    </source>
</evidence>
<proteinExistence type="predicted"/>
<name>A0AAN6ZQB1_9PEZI</name>
<evidence type="ECO:0000313" key="4">
    <source>
        <dbReference type="Proteomes" id="UP001302676"/>
    </source>
</evidence>
<dbReference type="SUPFAM" id="SSF51197">
    <property type="entry name" value="Clavaminate synthase-like"/>
    <property type="match status" value="1"/>
</dbReference>
<reference evidence="3" key="1">
    <citation type="journal article" date="2023" name="Mol. Phylogenet. Evol.">
        <title>Genome-scale phylogeny and comparative genomics of the fungal order Sordariales.</title>
        <authorList>
            <person name="Hensen N."/>
            <person name="Bonometti L."/>
            <person name="Westerberg I."/>
            <person name="Brannstrom I.O."/>
            <person name="Guillou S."/>
            <person name="Cros-Aarteil S."/>
            <person name="Calhoun S."/>
            <person name="Haridas S."/>
            <person name="Kuo A."/>
            <person name="Mondo S."/>
            <person name="Pangilinan J."/>
            <person name="Riley R."/>
            <person name="LaButti K."/>
            <person name="Andreopoulos B."/>
            <person name="Lipzen A."/>
            <person name="Chen C."/>
            <person name="Yan M."/>
            <person name="Daum C."/>
            <person name="Ng V."/>
            <person name="Clum A."/>
            <person name="Steindorff A."/>
            <person name="Ohm R.A."/>
            <person name="Martin F."/>
            <person name="Silar P."/>
            <person name="Natvig D.O."/>
            <person name="Lalanne C."/>
            <person name="Gautier V."/>
            <person name="Ament-Velasquez S.L."/>
            <person name="Kruys A."/>
            <person name="Hutchinson M.I."/>
            <person name="Powell A.J."/>
            <person name="Barry K."/>
            <person name="Miller A.N."/>
            <person name="Grigoriev I.V."/>
            <person name="Debuchy R."/>
            <person name="Gladieux P."/>
            <person name="Hiltunen Thoren M."/>
            <person name="Johannesson H."/>
        </authorList>
    </citation>
    <scope>NUCLEOTIDE SEQUENCE</scope>
    <source>
        <strain evidence="3">CBS 141.50</strain>
    </source>
</reference>
<dbReference type="AlphaFoldDB" id="A0AAN6ZQB1"/>
<comment type="caution">
    <text evidence="3">The sequence shown here is derived from an EMBL/GenBank/DDBJ whole genome shotgun (WGS) entry which is preliminary data.</text>
</comment>
<dbReference type="RefSeq" id="XP_062638667.1">
    <property type="nucleotide sequence ID" value="XM_062780156.1"/>
</dbReference>
<dbReference type="PANTHER" id="PTHR10696:SF54">
    <property type="entry name" value="FAMILY OXIDOREDUCTASE, PUTATIVE (AFU_ORTHOLOGUE AFUA_4G13850)-RELATED"/>
    <property type="match status" value="1"/>
</dbReference>
<gene>
    <name evidence="3" type="ORF">C8A04DRAFT_27056</name>
</gene>
<accession>A0AAN6ZQB1</accession>
<dbReference type="GO" id="GO:0016491">
    <property type="term" value="F:oxidoreductase activity"/>
    <property type="evidence" value="ECO:0007669"/>
    <property type="project" value="UniProtKB-KW"/>
</dbReference>
<dbReference type="PANTHER" id="PTHR10696">
    <property type="entry name" value="GAMMA-BUTYROBETAINE HYDROXYLASE-RELATED"/>
    <property type="match status" value="1"/>
</dbReference>